<proteinExistence type="predicted"/>
<protein>
    <submittedName>
        <fullName evidence="1">Uncharacterized protein</fullName>
    </submittedName>
</protein>
<keyword evidence="2" id="KW-1185">Reference proteome</keyword>
<evidence type="ECO:0000313" key="1">
    <source>
        <dbReference type="EMBL" id="KAK6508592.1"/>
    </source>
</evidence>
<dbReference type="AlphaFoldDB" id="A0AAN8RL52"/>
<name>A0AAN8RL52_9PEZI</name>
<comment type="caution">
    <text evidence="1">The sequence shown here is derived from an EMBL/GenBank/DDBJ whole genome shotgun (WGS) entry which is preliminary data.</text>
</comment>
<evidence type="ECO:0000313" key="2">
    <source>
        <dbReference type="Proteomes" id="UP001307849"/>
    </source>
</evidence>
<dbReference type="EMBL" id="JAVHJM010000008">
    <property type="protein sequence ID" value="KAK6508592.1"/>
    <property type="molecule type" value="Genomic_DNA"/>
</dbReference>
<dbReference type="Proteomes" id="UP001307849">
    <property type="component" value="Unassembled WGS sequence"/>
</dbReference>
<accession>A0AAN8RL52</accession>
<reference evidence="1 2" key="1">
    <citation type="submission" date="2019-10" db="EMBL/GenBank/DDBJ databases">
        <authorList>
            <person name="Palmer J.M."/>
        </authorList>
    </citation>
    <scope>NUCLEOTIDE SEQUENCE [LARGE SCALE GENOMIC DNA]</scope>
    <source>
        <strain evidence="1 2">TWF506</strain>
    </source>
</reference>
<sequence>MISLPEEGSPVLGDTTSCAGNNGTWESGRIRFRRVGGRGRERGEDDVMLGGISKCTSIKRAYFTFTPKTEAPRALQIIERLAPAFSSVSSWVRVGWLSYLFTGLAYRRPPVDVLLAHHNNVGQLNCLKGAATPSQPDNTCVVGTNL</sequence>
<gene>
    <name evidence="1" type="ORF">TWF506_010676</name>
</gene>
<organism evidence="1 2">
    <name type="scientific">Arthrobotrys conoides</name>
    <dbReference type="NCBI Taxonomy" id="74498"/>
    <lineage>
        <taxon>Eukaryota</taxon>
        <taxon>Fungi</taxon>
        <taxon>Dikarya</taxon>
        <taxon>Ascomycota</taxon>
        <taxon>Pezizomycotina</taxon>
        <taxon>Orbiliomycetes</taxon>
        <taxon>Orbiliales</taxon>
        <taxon>Orbiliaceae</taxon>
        <taxon>Arthrobotrys</taxon>
    </lineage>
</organism>